<dbReference type="PANTHER" id="PTHR22930">
    <property type="match status" value="1"/>
</dbReference>
<gene>
    <name evidence="10" type="primary">LOC112691604</name>
</gene>
<keyword evidence="4" id="KW-0540">Nuclease</keyword>
<keyword evidence="7" id="KW-0539">Nucleus</keyword>
<comment type="similarity">
    <text evidence="3">Belongs to the HARBI1 family.</text>
</comment>
<comment type="cofactor">
    <cofactor evidence="1">
        <name>a divalent metal cation</name>
        <dbReference type="ChEBI" id="CHEBI:60240"/>
    </cofactor>
</comment>
<proteinExistence type="inferred from homology"/>
<sequence>MNLNYKGYFSIVLMAVADSNYKFTYVDIGAYGKDCDSSVFQRTIFFELMTSNQLKIPAPCPIDSTSNIHFPFVLVADEAFGLSEHLMRPYAGHNLTEKKRVFNYRLSRARRYVECAFGILANKWRILHRALNVSKKFSKDIVKACVILHNLVRTKDSQIYDIDVYETRTLQDLPRALCNRSSRTANDLRDRFADYFVSTEGSLPWQLKKI</sequence>
<reference evidence="10" key="1">
    <citation type="submission" date="2025-08" db="UniProtKB">
        <authorList>
            <consortium name="RefSeq"/>
        </authorList>
    </citation>
    <scope>IDENTIFICATION</scope>
    <source>
        <tissue evidence="10">Whole body</tissue>
    </source>
</reference>
<dbReference type="AlphaFoldDB" id="A0A8B8GFR9"/>
<keyword evidence="6" id="KW-0378">Hydrolase</keyword>
<organism evidence="9 10">
    <name type="scientific">Sipha flava</name>
    <name type="common">yellow sugarcane aphid</name>
    <dbReference type="NCBI Taxonomy" id="143950"/>
    <lineage>
        <taxon>Eukaryota</taxon>
        <taxon>Metazoa</taxon>
        <taxon>Ecdysozoa</taxon>
        <taxon>Arthropoda</taxon>
        <taxon>Hexapoda</taxon>
        <taxon>Insecta</taxon>
        <taxon>Pterygota</taxon>
        <taxon>Neoptera</taxon>
        <taxon>Paraneoptera</taxon>
        <taxon>Hemiptera</taxon>
        <taxon>Sternorrhyncha</taxon>
        <taxon>Aphidomorpha</taxon>
        <taxon>Aphidoidea</taxon>
        <taxon>Aphididae</taxon>
        <taxon>Sipha</taxon>
    </lineage>
</organism>
<keyword evidence="5" id="KW-0479">Metal-binding</keyword>
<evidence type="ECO:0000259" key="8">
    <source>
        <dbReference type="Pfam" id="PF13359"/>
    </source>
</evidence>
<name>A0A8B8GFR9_9HEMI</name>
<dbReference type="InterPro" id="IPR045249">
    <property type="entry name" value="HARBI1-like"/>
</dbReference>
<evidence type="ECO:0000256" key="6">
    <source>
        <dbReference type="ARBA" id="ARBA00022801"/>
    </source>
</evidence>
<evidence type="ECO:0000256" key="2">
    <source>
        <dbReference type="ARBA" id="ARBA00004123"/>
    </source>
</evidence>
<dbReference type="GeneID" id="112691604"/>
<dbReference type="PANTHER" id="PTHR22930:SF269">
    <property type="entry name" value="NUCLEASE HARBI1-LIKE PROTEIN"/>
    <property type="match status" value="1"/>
</dbReference>
<dbReference type="InterPro" id="IPR027806">
    <property type="entry name" value="HARBI1_dom"/>
</dbReference>
<evidence type="ECO:0000256" key="7">
    <source>
        <dbReference type="ARBA" id="ARBA00023242"/>
    </source>
</evidence>
<dbReference type="RefSeq" id="XP_025421700.1">
    <property type="nucleotide sequence ID" value="XM_025565915.1"/>
</dbReference>
<comment type="subcellular location">
    <subcellularLocation>
        <location evidence="2">Nucleus</location>
    </subcellularLocation>
</comment>
<dbReference type="GO" id="GO:0016787">
    <property type="term" value="F:hydrolase activity"/>
    <property type="evidence" value="ECO:0007669"/>
    <property type="project" value="UniProtKB-KW"/>
</dbReference>
<evidence type="ECO:0000256" key="4">
    <source>
        <dbReference type="ARBA" id="ARBA00022722"/>
    </source>
</evidence>
<evidence type="ECO:0000256" key="3">
    <source>
        <dbReference type="ARBA" id="ARBA00006958"/>
    </source>
</evidence>
<dbReference type="Pfam" id="PF13359">
    <property type="entry name" value="DDE_Tnp_4"/>
    <property type="match status" value="1"/>
</dbReference>
<feature type="domain" description="DDE Tnp4" evidence="8">
    <location>
        <begin position="4"/>
        <end position="150"/>
    </location>
</feature>
<evidence type="ECO:0000256" key="5">
    <source>
        <dbReference type="ARBA" id="ARBA00022723"/>
    </source>
</evidence>
<dbReference type="GO" id="GO:0046872">
    <property type="term" value="F:metal ion binding"/>
    <property type="evidence" value="ECO:0007669"/>
    <property type="project" value="UniProtKB-KW"/>
</dbReference>
<dbReference type="GO" id="GO:0004518">
    <property type="term" value="F:nuclease activity"/>
    <property type="evidence" value="ECO:0007669"/>
    <property type="project" value="UniProtKB-KW"/>
</dbReference>
<accession>A0A8B8GFR9</accession>
<evidence type="ECO:0000256" key="1">
    <source>
        <dbReference type="ARBA" id="ARBA00001968"/>
    </source>
</evidence>
<keyword evidence="9" id="KW-1185">Reference proteome</keyword>
<dbReference type="Proteomes" id="UP000694846">
    <property type="component" value="Unplaced"/>
</dbReference>
<evidence type="ECO:0000313" key="10">
    <source>
        <dbReference type="RefSeq" id="XP_025421700.1"/>
    </source>
</evidence>
<dbReference type="OrthoDB" id="6579366at2759"/>
<evidence type="ECO:0000313" key="9">
    <source>
        <dbReference type="Proteomes" id="UP000694846"/>
    </source>
</evidence>
<protein>
    <submittedName>
        <fullName evidence="10">Protein ALP1-like</fullName>
    </submittedName>
</protein>
<dbReference type="GO" id="GO:0005634">
    <property type="term" value="C:nucleus"/>
    <property type="evidence" value="ECO:0007669"/>
    <property type="project" value="UniProtKB-SubCell"/>
</dbReference>